<gene>
    <name evidence="1" type="ORF">HYC85_012929</name>
</gene>
<keyword evidence="2" id="KW-1185">Reference proteome</keyword>
<accession>A0A7J7HGF8</accession>
<dbReference type="AlphaFoldDB" id="A0A7J7HGF8"/>
<dbReference type="EMBL" id="JACBKZ010000005">
    <property type="protein sequence ID" value="KAF5950936.1"/>
    <property type="molecule type" value="Genomic_DNA"/>
</dbReference>
<evidence type="ECO:0000313" key="1">
    <source>
        <dbReference type="EMBL" id="KAF5950936.1"/>
    </source>
</evidence>
<dbReference type="Proteomes" id="UP000593564">
    <property type="component" value="Unassembled WGS sequence"/>
</dbReference>
<reference evidence="2" key="1">
    <citation type="journal article" date="2020" name="Nat. Commun.">
        <title>Genome assembly of wild tea tree DASZ reveals pedigree and selection history of tea varieties.</title>
        <authorList>
            <person name="Zhang W."/>
            <person name="Zhang Y."/>
            <person name="Qiu H."/>
            <person name="Guo Y."/>
            <person name="Wan H."/>
            <person name="Zhang X."/>
            <person name="Scossa F."/>
            <person name="Alseekh S."/>
            <person name="Zhang Q."/>
            <person name="Wang P."/>
            <person name="Xu L."/>
            <person name="Schmidt M.H."/>
            <person name="Jia X."/>
            <person name="Li D."/>
            <person name="Zhu A."/>
            <person name="Guo F."/>
            <person name="Chen W."/>
            <person name="Ni D."/>
            <person name="Usadel B."/>
            <person name="Fernie A.R."/>
            <person name="Wen W."/>
        </authorList>
    </citation>
    <scope>NUCLEOTIDE SEQUENCE [LARGE SCALE GENOMIC DNA]</scope>
    <source>
        <strain evidence="2">cv. G240</strain>
    </source>
</reference>
<evidence type="ECO:0000313" key="2">
    <source>
        <dbReference type="Proteomes" id="UP000593564"/>
    </source>
</evidence>
<organism evidence="1 2">
    <name type="scientific">Camellia sinensis</name>
    <name type="common">Tea plant</name>
    <name type="synonym">Thea sinensis</name>
    <dbReference type="NCBI Taxonomy" id="4442"/>
    <lineage>
        <taxon>Eukaryota</taxon>
        <taxon>Viridiplantae</taxon>
        <taxon>Streptophyta</taxon>
        <taxon>Embryophyta</taxon>
        <taxon>Tracheophyta</taxon>
        <taxon>Spermatophyta</taxon>
        <taxon>Magnoliopsida</taxon>
        <taxon>eudicotyledons</taxon>
        <taxon>Gunneridae</taxon>
        <taxon>Pentapetalae</taxon>
        <taxon>asterids</taxon>
        <taxon>Ericales</taxon>
        <taxon>Theaceae</taxon>
        <taxon>Camellia</taxon>
    </lineage>
</organism>
<comment type="caution">
    <text evidence="1">The sequence shown here is derived from an EMBL/GenBank/DDBJ whole genome shotgun (WGS) entry which is preliminary data.</text>
</comment>
<name>A0A7J7HGF8_CAMSI</name>
<sequence>MSENHVVGCNMFLRLGTIQQRNVFTSYTINNESSMFTGDVICNVPVRRQRCSWVTEFTLGNLVQT</sequence>
<reference evidence="1 2" key="2">
    <citation type="submission" date="2020-07" db="EMBL/GenBank/DDBJ databases">
        <title>Genome assembly of wild tea tree DASZ reveals pedigree and selection history of tea varieties.</title>
        <authorList>
            <person name="Zhang W."/>
        </authorList>
    </citation>
    <scope>NUCLEOTIDE SEQUENCE [LARGE SCALE GENOMIC DNA]</scope>
    <source>
        <strain evidence="2">cv. G240</strain>
        <tissue evidence="1">Leaf</tissue>
    </source>
</reference>
<proteinExistence type="predicted"/>
<protein>
    <submittedName>
        <fullName evidence="1">Uncharacterized protein</fullName>
    </submittedName>
</protein>